<evidence type="ECO:0000313" key="4">
    <source>
        <dbReference type="Proteomes" id="UP000002320"/>
    </source>
</evidence>
<evidence type="ECO:0000313" key="3">
    <source>
        <dbReference type="EnsemblMetazoa" id="CPIJ006829-PA"/>
    </source>
</evidence>
<dbReference type="InParanoid" id="B0WJ84"/>
<dbReference type="eggNOG" id="KOG3910">
    <property type="taxonomic scope" value="Eukaryota"/>
</dbReference>
<evidence type="ECO:0000313" key="2">
    <source>
        <dbReference type="EMBL" id="EDS29009.1"/>
    </source>
</evidence>
<keyword evidence="4" id="KW-1185">Reference proteome</keyword>
<gene>
    <name evidence="3" type="primary">6039101</name>
    <name evidence="2" type="ORF">CpipJ_CPIJ006829</name>
</gene>
<feature type="region of interest" description="Disordered" evidence="1">
    <location>
        <begin position="74"/>
        <end position="93"/>
    </location>
</feature>
<dbReference type="KEGG" id="cqu:CpipJ_CPIJ006829"/>
<accession>B0WJ84</accession>
<dbReference type="STRING" id="7176.B0WJ84"/>
<name>B0WJ84_CULQU</name>
<evidence type="ECO:0000256" key="1">
    <source>
        <dbReference type="SAM" id="MobiDB-lite"/>
    </source>
</evidence>
<sequence length="244" mass="26928">MGQQIIAIERCEELREAWMLWLMMMKLQEGEGGKLRGKNDDQRERPLFAPSAVFSSCKFFAKDAQQRKGVYTPEEYTHESPVSGGGQRYTSPKTGGALYQPEAYYDAPGGSWYPASASGAYAPHPAAAGSAYGHNVAHLGGGPQHGHDQYAMSPVGVSHMDAHLNQNQTQALPPMSTFRGNATQIPSIGPQGQNSPAIYNAIAGHHNQHAQHSPIVRDPNIRRSKDLEMRRFEDLKIQRLYEDL</sequence>
<proteinExistence type="predicted"/>
<dbReference type="VEuPathDB" id="VectorBase:CPIJ006829"/>
<dbReference type="HOGENOM" id="CLU_1138974_0_0_1"/>
<reference evidence="2" key="1">
    <citation type="submission" date="2007-03" db="EMBL/GenBank/DDBJ databases">
        <title>Annotation of Culex pipiens quinquefasciatus.</title>
        <authorList>
            <consortium name="The Broad Institute Genome Sequencing Platform"/>
            <person name="Atkinson P.W."/>
            <person name="Hemingway J."/>
            <person name="Christensen B.M."/>
            <person name="Higgs S."/>
            <person name="Kodira C."/>
            <person name="Hannick L."/>
            <person name="Megy K."/>
            <person name="O'Leary S."/>
            <person name="Pearson M."/>
            <person name="Haas B.J."/>
            <person name="Mauceli E."/>
            <person name="Wortman J.R."/>
            <person name="Lee N.H."/>
            <person name="Guigo R."/>
            <person name="Stanke M."/>
            <person name="Alvarado L."/>
            <person name="Amedeo P."/>
            <person name="Antoine C.H."/>
            <person name="Arensburger P."/>
            <person name="Bidwell S.L."/>
            <person name="Crawford M."/>
            <person name="Camaro F."/>
            <person name="Devon K."/>
            <person name="Engels R."/>
            <person name="Hammond M."/>
            <person name="Howarth C."/>
            <person name="Koehrsen M."/>
            <person name="Lawson D."/>
            <person name="Montgomery P."/>
            <person name="Nene V."/>
            <person name="Nusbaum C."/>
            <person name="Puiu D."/>
            <person name="Romero-Severson J."/>
            <person name="Severson D.W."/>
            <person name="Shumway M."/>
            <person name="Sisk P."/>
            <person name="Stolte C."/>
            <person name="Zeng Q."/>
            <person name="Eisenstadt E."/>
            <person name="Fraser-Liggett C."/>
            <person name="Strausberg R."/>
            <person name="Galagan J."/>
            <person name="Birren B."/>
            <person name="Collins F.H."/>
        </authorList>
    </citation>
    <scope>NUCLEOTIDE SEQUENCE [LARGE SCALE GENOMIC DNA]</scope>
    <source>
        <strain evidence="2">JHB</strain>
    </source>
</reference>
<dbReference type="VEuPathDB" id="VectorBase:CQUJHB005748"/>
<protein>
    <submittedName>
        <fullName evidence="2 3">Daughterless</fullName>
    </submittedName>
</protein>
<organism>
    <name type="scientific">Culex quinquefasciatus</name>
    <name type="common">Southern house mosquito</name>
    <name type="synonym">Culex pungens</name>
    <dbReference type="NCBI Taxonomy" id="7176"/>
    <lineage>
        <taxon>Eukaryota</taxon>
        <taxon>Metazoa</taxon>
        <taxon>Ecdysozoa</taxon>
        <taxon>Arthropoda</taxon>
        <taxon>Hexapoda</taxon>
        <taxon>Insecta</taxon>
        <taxon>Pterygota</taxon>
        <taxon>Neoptera</taxon>
        <taxon>Endopterygota</taxon>
        <taxon>Diptera</taxon>
        <taxon>Nematocera</taxon>
        <taxon>Culicoidea</taxon>
        <taxon>Culicidae</taxon>
        <taxon>Culicinae</taxon>
        <taxon>Culicini</taxon>
        <taxon>Culex</taxon>
        <taxon>Culex</taxon>
    </lineage>
</organism>
<dbReference type="EMBL" id="DS231957">
    <property type="protein sequence ID" value="EDS29009.1"/>
    <property type="molecule type" value="Genomic_DNA"/>
</dbReference>
<reference evidence="3" key="2">
    <citation type="submission" date="2021-02" db="UniProtKB">
        <authorList>
            <consortium name="EnsemblMetazoa"/>
        </authorList>
    </citation>
    <scope>IDENTIFICATION</scope>
    <source>
        <strain evidence="3">JHB</strain>
    </source>
</reference>
<dbReference type="AlphaFoldDB" id="B0WJ84"/>
<dbReference type="Proteomes" id="UP000002320">
    <property type="component" value="Unassembled WGS sequence"/>
</dbReference>
<dbReference type="OrthoDB" id="10034090at2759"/>
<dbReference type="EnsemblMetazoa" id="CPIJ006829-RA">
    <property type="protein sequence ID" value="CPIJ006829-PA"/>
    <property type="gene ID" value="CPIJ006829"/>
</dbReference>